<gene>
    <name evidence="2" type="ORF">ENT77_07035</name>
</gene>
<dbReference type="SUPFAM" id="SSF54913">
    <property type="entry name" value="GlnB-like"/>
    <property type="match status" value="1"/>
</dbReference>
<evidence type="ECO:0000313" key="2">
    <source>
        <dbReference type="EMBL" id="HGU40936.1"/>
    </source>
</evidence>
<dbReference type="Pfam" id="PF02641">
    <property type="entry name" value="DUF190"/>
    <property type="match status" value="1"/>
</dbReference>
<name>A0A7C4CH50_9BACT</name>
<dbReference type="Gene3D" id="3.30.70.120">
    <property type="match status" value="1"/>
</dbReference>
<dbReference type="InterPro" id="IPR011322">
    <property type="entry name" value="N-reg_PII-like_a/b"/>
</dbReference>
<protein>
    <submittedName>
        <fullName evidence="2">DUF190 domain-containing protein</fullName>
    </submittedName>
</protein>
<dbReference type="InterPro" id="IPR003793">
    <property type="entry name" value="UPF0166"/>
</dbReference>
<comment type="caution">
    <text evidence="2">The sequence shown here is derived from an EMBL/GenBank/DDBJ whole genome shotgun (WGS) entry which is preliminary data.</text>
</comment>
<organism evidence="2">
    <name type="scientific">Fervidobacterium thailandense</name>
    <dbReference type="NCBI Taxonomy" id="1008305"/>
    <lineage>
        <taxon>Bacteria</taxon>
        <taxon>Thermotogati</taxon>
        <taxon>Thermotogota</taxon>
        <taxon>Thermotogae</taxon>
        <taxon>Thermotogales</taxon>
        <taxon>Fervidobacteriaceae</taxon>
        <taxon>Fervidobacterium</taxon>
    </lineage>
</organism>
<comment type="similarity">
    <text evidence="1">Belongs to the UPF0166 family.</text>
</comment>
<reference evidence="2" key="1">
    <citation type="journal article" date="2020" name="mSystems">
        <title>Genome- and Community-Level Interaction Insights into Carbon Utilization and Element Cycling Functions of Hydrothermarchaeota in Hydrothermal Sediment.</title>
        <authorList>
            <person name="Zhou Z."/>
            <person name="Liu Y."/>
            <person name="Xu W."/>
            <person name="Pan J."/>
            <person name="Luo Z.H."/>
            <person name="Li M."/>
        </authorList>
    </citation>
    <scope>NUCLEOTIDE SEQUENCE [LARGE SCALE GENOMIC DNA]</scope>
    <source>
        <strain evidence="2">SpSt-609</strain>
    </source>
</reference>
<dbReference type="AlphaFoldDB" id="A0A7C4CH50"/>
<proteinExistence type="inferred from homology"/>
<dbReference type="EMBL" id="DSZY01000031">
    <property type="protein sequence ID" value="HGU40936.1"/>
    <property type="molecule type" value="Genomic_DNA"/>
</dbReference>
<dbReference type="InterPro" id="IPR015867">
    <property type="entry name" value="N-reg_PII/ATP_PRibTrfase_C"/>
</dbReference>
<accession>A0A7C4CH50</accession>
<evidence type="ECO:0000256" key="1">
    <source>
        <dbReference type="ARBA" id="ARBA00010554"/>
    </source>
</evidence>
<sequence length="114" mass="13170">MYEFVGTYIKIYVRENEKCKALHNKPLNRVIADIAIELGISDLVEYKAMEGYIFDKKLHTSLKEIVEPSLPIIIEVFTTDELAQRFLERINPYLRNAAVLVFKEVRGLFCSGDT</sequence>